<dbReference type="AlphaFoldDB" id="A0A7S9KP48"/>
<dbReference type="OrthoDB" id="447251at2759"/>
<feature type="region of interest" description="Disordered" evidence="1">
    <location>
        <begin position="1"/>
        <end position="82"/>
    </location>
</feature>
<gene>
    <name evidence="2" type="ORF">C2857_004413</name>
</gene>
<organism evidence="2 3">
    <name type="scientific">Epichloe festucae (strain Fl1)</name>
    <dbReference type="NCBI Taxonomy" id="877507"/>
    <lineage>
        <taxon>Eukaryota</taxon>
        <taxon>Fungi</taxon>
        <taxon>Dikarya</taxon>
        <taxon>Ascomycota</taxon>
        <taxon>Pezizomycotina</taxon>
        <taxon>Sordariomycetes</taxon>
        <taxon>Hypocreomycetidae</taxon>
        <taxon>Hypocreales</taxon>
        <taxon>Clavicipitaceae</taxon>
        <taxon>Epichloe</taxon>
    </lineage>
</organism>
<dbReference type="Proteomes" id="UP000594364">
    <property type="component" value="Chromosome 2"/>
</dbReference>
<evidence type="ECO:0000313" key="2">
    <source>
        <dbReference type="EMBL" id="QPG96509.1"/>
    </source>
</evidence>
<evidence type="ECO:0000256" key="1">
    <source>
        <dbReference type="SAM" id="MobiDB-lite"/>
    </source>
</evidence>
<keyword evidence="3" id="KW-1185">Reference proteome</keyword>
<accession>A0A7S9KP48</accession>
<sequence length="208" mass="23137">MNPSNTSTVNPPLSPAGSSESSLDKPAFSVKPLPLPPVSPLPRKSENREGDSPTLQVSQGDSDGLDPIGENELDPGSVDLMMPVEQNDTSSLKYKLKKRSEPLFSNRHLQSIFDDSAHLHRPSNFLDRHRPASVPLLTYFLDAFKVLFAIEYSNAVLRQLGPLKDFGFTHEHFQAQHTANPELQDEANAAFDILAHEDLPMYITHVWI</sequence>
<reference evidence="2 3" key="1">
    <citation type="journal article" date="2018" name="PLoS Genet.">
        <title>Repeat elements organise 3D genome structure and mediate transcription in the filamentous fungus Epichloe festucae.</title>
        <authorList>
            <person name="Winter D.J."/>
            <person name="Ganley A.R.D."/>
            <person name="Young C.A."/>
            <person name="Liachko I."/>
            <person name="Schardl C.L."/>
            <person name="Dupont P.Y."/>
            <person name="Berry D."/>
            <person name="Ram A."/>
            <person name="Scott B."/>
            <person name="Cox M.P."/>
        </authorList>
    </citation>
    <scope>NUCLEOTIDE SEQUENCE [LARGE SCALE GENOMIC DNA]</scope>
    <source>
        <strain evidence="2 3">Fl1</strain>
    </source>
</reference>
<dbReference type="EMBL" id="CP031386">
    <property type="protein sequence ID" value="QPG96509.1"/>
    <property type="molecule type" value="Genomic_DNA"/>
</dbReference>
<proteinExistence type="predicted"/>
<feature type="compositionally biased region" description="Polar residues" evidence="1">
    <location>
        <begin position="1"/>
        <end position="21"/>
    </location>
</feature>
<evidence type="ECO:0000313" key="3">
    <source>
        <dbReference type="Proteomes" id="UP000594364"/>
    </source>
</evidence>
<name>A0A7S9KP48_EPIFF</name>
<protein>
    <submittedName>
        <fullName evidence="2">Uncharacterized protein</fullName>
    </submittedName>
</protein>